<evidence type="ECO:0000313" key="3">
    <source>
        <dbReference type="Proteomes" id="UP000324222"/>
    </source>
</evidence>
<sequence length="52" mass="4996">MTLEVSDGHGNDSEVVDDCGRKKTKEALEVSGGGGGGGGGVGGGGVKGINFF</sequence>
<evidence type="ECO:0000313" key="2">
    <source>
        <dbReference type="EMBL" id="MPD02117.1"/>
    </source>
</evidence>
<keyword evidence="3" id="KW-1185">Reference proteome</keyword>
<organism evidence="2 3">
    <name type="scientific">Portunus trituberculatus</name>
    <name type="common">Swimming crab</name>
    <name type="synonym">Neptunus trituberculatus</name>
    <dbReference type="NCBI Taxonomy" id="210409"/>
    <lineage>
        <taxon>Eukaryota</taxon>
        <taxon>Metazoa</taxon>
        <taxon>Ecdysozoa</taxon>
        <taxon>Arthropoda</taxon>
        <taxon>Crustacea</taxon>
        <taxon>Multicrustacea</taxon>
        <taxon>Malacostraca</taxon>
        <taxon>Eumalacostraca</taxon>
        <taxon>Eucarida</taxon>
        <taxon>Decapoda</taxon>
        <taxon>Pleocyemata</taxon>
        <taxon>Brachyura</taxon>
        <taxon>Eubrachyura</taxon>
        <taxon>Portunoidea</taxon>
        <taxon>Portunidae</taxon>
        <taxon>Portuninae</taxon>
        <taxon>Portunus</taxon>
    </lineage>
</organism>
<feature type="compositionally biased region" description="Basic and acidic residues" evidence="1">
    <location>
        <begin position="1"/>
        <end position="28"/>
    </location>
</feature>
<comment type="caution">
    <text evidence="2">The sequence shown here is derived from an EMBL/GenBank/DDBJ whole genome shotgun (WGS) entry which is preliminary data.</text>
</comment>
<protein>
    <submittedName>
        <fullName evidence="2">Uncharacterized protein</fullName>
    </submittedName>
</protein>
<dbReference type="Proteomes" id="UP000324222">
    <property type="component" value="Unassembled WGS sequence"/>
</dbReference>
<evidence type="ECO:0000256" key="1">
    <source>
        <dbReference type="SAM" id="MobiDB-lite"/>
    </source>
</evidence>
<dbReference type="AlphaFoldDB" id="A0A5B7K6B3"/>
<proteinExistence type="predicted"/>
<gene>
    <name evidence="2" type="ORF">E2C01_097676</name>
</gene>
<accession>A0A5B7K6B3</accession>
<reference evidence="2 3" key="1">
    <citation type="submission" date="2019-05" db="EMBL/GenBank/DDBJ databases">
        <title>Another draft genome of Portunus trituberculatus and its Hox gene families provides insights of decapod evolution.</title>
        <authorList>
            <person name="Jeong J.-H."/>
            <person name="Song I."/>
            <person name="Kim S."/>
            <person name="Choi T."/>
            <person name="Kim D."/>
            <person name="Ryu S."/>
            <person name="Kim W."/>
        </authorList>
    </citation>
    <scope>NUCLEOTIDE SEQUENCE [LARGE SCALE GENOMIC DNA]</scope>
    <source>
        <tissue evidence="2">Muscle</tissue>
    </source>
</reference>
<feature type="region of interest" description="Disordered" evidence="1">
    <location>
        <begin position="1"/>
        <end position="52"/>
    </location>
</feature>
<feature type="compositionally biased region" description="Gly residues" evidence="1">
    <location>
        <begin position="31"/>
        <end position="52"/>
    </location>
</feature>
<name>A0A5B7K6B3_PORTR</name>
<dbReference type="EMBL" id="VSRR010130011">
    <property type="protein sequence ID" value="MPD02117.1"/>
    <property type="molecule type" value="Genomic_DNA"/>
</dbReference>